<gene>
    <name evidence="1" type="ORF">MENT_LOCUS38373</name>
</gene>
<dbReference type="EMBL" id="CAJEWN010000565">
    <property type="protein sequence ID" value="CAD2185918.1"/>
    <property type="molecule type" value="Genomic_DNA"/>
</dbReference>
<dbReference type="AlphaFoldDB" id="A0A6V7WFZ0"/>
<dbReference type="Proteomes" id="UP000580250">
    <property type="component" value="Unassembled WGS sequence"/>
</dbReference>
<proteinExistence type="predicted"/>
<comment type="caution">
    <text evidence="1">The sequence shown here is derived from an EMBL/GenBank/DDBJ whole genome shotgun (WGS) entry which is preliminary data.</text>
</comment>
<sequence>MSSKSKVSVVSSTASQSNASNIINECRRQLRRIDKRLMEVQGHIRINDLENAKFKNQHELLQKLERLRLLILGQDSPTPEEKSVLAALES</sequence>
<accession>A0A6V7WFZ0</accession>
<organism evidence="1 2">
    <name type="scientific">Meloidogyne enterolobii</name>
    <name type="common">Root-knot nematode worm</name>
    <name type="synonym">Meloidogyne mayaguensis</name>
    <dbReference type="NCBI Taxonomy" id="390850"/>
    <lineage>
        <taxon>Eukaryota</taxon>
        <taxon>Metazoa</taxon>
        <taxon>Ecdysozoa</taxon>
        <taxon>Nematoda</taxon>
        <taxon>Chromadorea</taxon>
        <taxon>Rhabditida</taxon>
        <taxon>Tylenchina</taxon>
        <taxon>Tylenchomorpha</taxon>
        <taxon>Tylenchoidea</taxon>
        <taxon>Meloidogynidae</taxon>
        <taxon>Meloidogyninae</taxon>
        <taxon>Meloidogyne</taxon>
    </lineage>
</organism>
<name>A0A6V7WFZ0_MELEN</name>
<evidence type="ECO:0000313" key="2">
    <source>
        <dbReference type="Proteomes" id="UP000580250"/>
    </source>
</evidence>
<protein>
    <submittedName>
        <fullName evidence="1">Uncharacterized protein</fullName>
    </submittedName>
</protein>
<reference evidence="1 2" key="1">
    <citation type="submission" date="2020-08" db="EMBL/GenBank/DDBJ databases">
        <authorList>
            <person name="Koutsovoulos G."/>
            <person name="Danchin GJ E."/>
        </authorList>
    </citation>
    <scope>NUCLEOTIDE SEQUENCE [LARGE SCALE GENOMIC DNA]</scope>
</reference>
<evidence type="ECO:0000313" key="1">
    <source>
        <dbReference type="EMBL" id="CAD2185918.1"/>
    </source>
</evidence>